<dbReference type="GeneID" id="28938201"/>
<dbReference type="EMBL" id="LFVZ01000017">
    <property type="protein sequence ID" value="KTW25636.1"/>
    <property type="molecule type" value="Genomic_DNA"/>
</dbReference>
<evidence type="ECO:0000313" key="2">
    <source>
        <dbReference type="Proteomes" id="UP000054454"/>
    </source>
</evidence>
<protein>
    <recommendedName>
        <fullName evidence="3">Biogenesis of lysosome-related organelles complex 1 subunit BLI1</fullName>
    </recommendedName>
</protein>
<dbReference type="OrthoDB" id="10353224at2759"/>
<organism evidence="1 2">
    <name type="scientific">Pneumocystis carinii (strain B80)</name>
    <name type="common">Rat pneumocystis pneumonia agent</name>
    <name type="synonym">Pneumocystis carinii f. sp. carinii</name>
    <dbReference type="NCBI Taxonomy" id="1408658"/>
    <lineage>
        <taxon>Eukaryota</taxon>
        <taxon>Fungi</taxon>
        <taxon>Dikarya</taxon>
        <taxon>Ascomycota</taxon>
        <taxon>Taphrinomycotina</taxon>
        <taxon>Pneumocystomycetes</taxon>
        <taxon>Pneumocystaceae</taxon>
        <taxon>Pneumocystis</taxon>
    </lineage>
</organism>
<keyword evidence="2" id="KW-1185">Reference proteome</keyword>
<evidence type="ECO:0008006" key="3">
    <source>
        <dbReference type="Google" id="ProtNLM"/>
    </source>
</evidence>
<proteinExistence type="predicted"/>
<accession>A0A0W4ZB01</accession>
<sequence>MEFLEKEVVEYIESENKGYEILNEAKKEFFSDILCLNEMIRSCFNDKIKKIQNEGNERRNEEKSLNKYIFDHYYKVERVLTSIDSIKKKLNLDDMIEDINKLEMQLNYVKKMLKEVKEMDQ</sequence>
<gene>
    <name evidence="1" type="ORF">T552_03496</name>
</gene>
<dbReference type="AlphaFoldDB" id="A0A0W4ZB01"/>
<dbReference type="VEuPathDB" id="FungiDB:T552_03496"/>
<name>A0A0W4ZB01_PNEC8</name>
<evidence type="ECO:0000313" key="1">
    <source>
        <dbReference type="EMBL" id="KTW25636.1"/>
    </source>
</evidence>
<comment type="caution">
    <text evidence="1">The sequence shown here is derived from an EMBL/GenBank/DDBJ whole genome shotgun (WGS) entry which is preliminary data.</text>
</comment>
<dbReference type="Proteomes" id="UP000054454">
    <property type="component" value="Unassembled WGS sequence"/>
</dbReference>
<reference evidence="2" key="1">
    <citation type="journal article" date="2016" name="Nat. Commun.">
        <title>Genome analysis of three Pneumocystis species reveals adaptation mechanisms to life exclusively in mammalian hosts.</title>
        <authorList>
            <person name="Ma L."/>
            <person name="Chen Z."/>
            <person name="Huang D.W."/>
            <person name="Kutty G."/>
            <person name="Ishihara M."/>
            <person name="Wang H."/>
            <person name="Abouelleil A."/>
            <person name="Bishop L."/>
            <person name="Davey E."/>
            <person name="Deng R."/>
            <person name="Deng X."/>
            <person name="Fan L."/>
            <person name="Fantoni G."/>
            <person name="Fitzgerald M."/>
            <person name="Gogineni E."/>
            <person name="Goldberg J.M."/>
            <person name="Handley G."/>
            <person name="Hu X."/>
            <person name="Huber C."/>
            <person name="Jiao X."/>
            <person name="Jones K."/>
            <person name="Levin J.Z."/>
            <person name="Liu Y."/>
            <person name="Macdonald P."/>
            <person name="Melnikov A."/>
            <person name="Raley C."/>
            <person name="Sassi M."/>
            <person name="Sherman B.T."/>
            <person name="Song X."/>
            <person name="Sykes S."/>
            <person name="Tran B."/>
            <person name="Walsh L."/>
            <person name="Xia Y."/>
            <person name="Yang J."/>
            <person name="Young S."/>
            <person name="Zeng Q."/>
            <person name="Zheng X."/>
            <person name="Stephens R."/>
            <person name="Nusbaum C."/>
            <person name="Birren B.W."/>
            <person name="Azadi P."/>
            <person name="Lempicki R.A."/>
            <person name="Cuomo C.A."/>
            <person name="Kovacs J.A."/>
        </authorList>
    </citation>
    <scope>NUCLEOTIDE SEQUENCE [LARGE SCALE GENOMIC DNA]</scope>
    <source>
        <strain evidence="2">B80</strain>
    </source>
</reference>
<dbReference type="RefSeq" id="XP_018224251.1">
    <property type="nucleotide sequence ID" value="XM_018371998.1"/>
</dbReference>